<accession>A0ABR9ASZ9</accession>
<evidence type="ECO:0000313" key="3">
    <source>
        <dbReference type="EMBL" id="MBD8497236.1"/>
    </source>
</evidence>
<name>A0ABR9ASZ9_9BACL</name>
<dbReference type="PANTHER" id="PTHR43143:SF1">
    <property type="entry name" value="SERINE_THREONINE-PROTEIN PHOSPHATASE CPPED1"/>
    <property type="match status" value="1"/>
</dbReference>
<dbReference type="EMBL" id="JACYTN010000001">
    <property type="protein sequence ID" value="MBD8497236.1"/>
    <property type="molecule type" value="Genomic_DNA"/>
</dbReference>
<feature type="chain" id="PRO_5046974251" evidence="1">
    <location>
        <begin position="28"/>
        <end position="740"/>
    </location>
</feature>
<dbReference type="InterPro" id="IPR004843">
    <property type="entry name" value="Calcineurin-like_PHP"/>
</dbReference>
<keyword evidence="1" id="KW-0732">Signal</keyword>
<dbReference type="SUPFAM" id="SSF56300">
    <property type="entry name" value="Metallo-dependent phosphatases"/>
    <property type="match status" value="1"/>
</dbReference>
<dbReference type="Gene3D" id="3.60.21.10">
    <property type="match status" value="1"/>
</dbReference>
<evidence type="ECO:0000313" key="4">
    <source>
        <dbReference type="Proteomes" id="UP000634529"/>
    </source>
</evidence>
<dbReference type="PANTHER" id="PTHR43143">
    <property type="entry name" value="METALLOPHOSPHOESTERASE, CALCINEURIN SUPERFAMILY"/>
    <property type="match status" value="1"/>
</dbReference>
<dbReference type="Pfam" id="PF00149">
    <property type="entry name" value="Metallophos"/>
    <property type="match status" value="1"/>
</dbReference>
<feature type="signal peptide" evidence="1">
    <location>
        <begin position="1"/>
        <end position="27"/>
    </location>
</feature>
<dbReference type="InterPro" id="IPR029052">
    <property type="entry name" value="Metallo-depent_PP-like"/>
</dbReference>
<protein>
    <submittedName>
        <fullName evidence="3">Metallophosphoesterase</fullName>
    </submittedName>
</protein>
<organism evidence="3 4">
    <name type="scientific">Paenibacillus arenosi</name>
    <dbReference type="NCBI Taxonomy" id="2774142"/>
    <lineage>
        <taxon>Bacteria</taxon>
        <taxon>Bacillati</taxon>
        <taxon>Bacillota</taxon>
        <taxon>Bacilli</taxon>
        <taxon>Bacillales</taxon>
        <taxon>Paenibacillaceae</taxon>
        <taxon>Paenibacillus</taxon>
    </lineage>
</organism>
<proteinExistence type="predicted"/>
<comment type="caution">
    <text evidence="3">The sequence shown here is derived from an EMBL/GenBank/DDBJ whole genome shotgun (WGS) entry which is preliminary data.</text>
</comment>
<evidence type="ECO:0000259" key="2">
    <source>
        <dbReference type="Pfam" id="PF00149"/>
    </source>
</evidence>
<keyword evidence="4" id="KW-1185">Reference proteome</keyword>
<sequence>MKSASKPISAMLCIMIAFMVIFQAVPAQVAKAANQAITMDRSAYLEGESISITYSGASKKDWIGLYPKGSVPEGSSPSLTWSYTDVSGQPDGKMTFSKSLPPGDYEAIYMEDGGYHIFARVPFSIVSLKSPERLDFVDTDADPEHIAGDLNIKNPADVSNILNYNLYWGNDVGRLNGQPVIASIPLTVTGATYSEYETYTFAVNTPIPNGATKLFVYAHSLAGESTESAEIAIPGVPVKKLLVSFEVITDMHITNNKNHVHNKNIEDALRDIIALNPDSSGLMMVGDNTENGTEAEYKELERIFNLYKNDLPETYFVQGNHDVRWSDWGKTSELFAKYTNMKSSYFDVWINGYHFIFIGTEKGLKDYSYLSETQLKWLDEKLAEHASKDKPKFIFHHQPLKNTVAGANEGTLKTNYWYGVRQDTELKKILTKHPQSILFSGHTHWELGAKDTMYNAKYATMFNAAATSYLYTDENKSKDGSQGYFVEVYDDKVLVKGRDFSNDRWIPNAQFEVSLGAQIPVVDPATDPDLTLSNPTIKMVKGAYTPAEAVQVAYTSSVREDWIGIFPEGTVLNKTEKPIAKQKTNTIQQPDGTVTFAGLNLAPGKYDAVYVGEAEYRTDNDNLELGRVTFEVSDQAVERPFVVTSATMATNTVMVDASLTVKPTGKLDKAVVVFQLMKGNTPISIASYEAKVPAEGSTFNAKFNVNRKDGYQVRVLVVSDFGADLTNVGTLLAEPVTINE</sequence>
<dbReference type="Proteomes" id="UP000634529">
    <property type="component" value="Unassembled WGS sequence"/>
</dbReference>
<evidence type="ECO:0000256" key="1">
    <source>
        <dbReference type="SAM" id="SignalP"/>
    </source>
</evidence>
<dbReference type="InterPro" id="IPR051918">
    <property type="entry name" value="STPP_CPPED1"/>
</dbReference>
<gene>
    <name evidence="3" type="ORF">IFO66_02855</name>
</gene>
<reference evidence="3 4" key="1">
    <citation type="submission" date="2020-09" db="EMBL/GenBank/DDBJ databases">
        <title>Paenibacillus sp. CAU 1523 isolated from sand of Haeundae Beach.</title>
        <authorList>
            <person name="Kim W."/>
        </authorList>
    </citation>
    <scope>NUCLEOTIDE SEQUENCE [LARGE SCALE GENOMIC DNA]</scope>
    <source>
        <strain evidence="3 4">CAU 1523</strain>
    </source>
</reference>
<feature type="domain" description="Calcineurin-like phosphoesterase" evidence="2">
    <location>
        <begin position="247"/>
        <end position="445"/>
    </location>
</feature>